<keyword evidence="5 6" id="KW-0472">Membrane</keyword>
<keyword evidence="4 6" id="KW-1133">Transmembrane helix</keyword>
<evidence type="ECO:0000256" key="4">
    <source>
        <dbReference type="ARBA" id="ARBA00022989"/>
    </source>
</evidence>
<evidence type="ECO:0000256" key="5">
    <source>
        <dbReference type="ARBA" id="ARBA00023136"/>
    </source>
</evidence>
<protein>
    <submittedName>
        <fullName evidence="7">MFS transporter</fullName>
    </submittedName>
</protein>
<dbReference type="InterPro" id="IPR036259">
    <property type="entry name" value="MFS_trans_sf"/>
</dbReference>
<dbReference type="PANTHER" id="PTHR23513:SF17">
    <property type="entry name" value="MEMBRANE PROTEIN"/>
    <property type="match status" value="1"/>
</dbReference>
<feature type="transmembrane region" description="Helical" evidence="6">
    <location>
        <begin position="381"/>
        <end position="404"/>
    </location>
</feature>
<gene>
    <name evidence="7" type="ORF">GCM10020369_61410</name>
</gene>
<dbReference type="Pfam" id="PF07690">
    <property type="entry name" value="MFS_1"/>
    <property type="match status" value="1"/>
</dbReference>
<dbReference type="Gene3D" id="1.20.1250.20">
    <property type="entry name" value="MFS general substrate transporter like domains"/>
    <property type="match status" value="1"/>
</dbReference>
<keyword evidence="8" id="KW-1185">Reference proteome</keyword>
<reference evidence="8" key="1">
    <citation type="journal article" date="2019" name="Int. J. Syst. Evol. Microbiol.">
        <title>The Global Catalogue of Microorganisms (GCM) 10K type strain sequencing project: providing services to taxonomists for standard genome sequencing and annotation.</title>
        <authorList>
            <consortium name="The Broad Institute Genomics Platform"/>
            <consortium name="The Broad Institute Genome Sequencing Center for Infectious Disease"/>
            <person name="Wu L."/>
            <person name="Ma J."/>
        </authorList>
    </citation>
    <scope>NUCLEOTIDE SEQUENCE [LARGE SCALE GENOMIC DNA]</scope>
    <source>
        <strain evidence="8">JCM 9458</strain>
    </source>
</reference>
<keyword evidence="3 6" id="KW-0812">Transmembrane</keyword>
<feature type="transmembrane region" description="Helical" evidence="6">
    <location>
        <begin position="189"/>
        <end position="209"/>
    </location>
</feature>
<dbReference type="PANTHER" id="PTHR23513">
    <property type="entry name" value="INTEGRAL MEMBRANE EFFLUX PROTEIN-RELATED"/>
    <property type="match status" value="1"/>
</dbReference>
<proteinExistence type="predicted"/>
<sequence length="462" mass="48186">MLTYPCGVSTPSSSAWRELGGLLRRADFRRLFGVRLAGQFGDGVFQAALAGSVLFNPDRQTEPVAIALGFAILLLPYSLLGPFTGILIDRHPRRNVLLWANITRAAVLVGVSIVLWTGGRTWPFLLLALVAVAVNRFILGGLSAGLPHVARDRELVTANALSPTAGTVVLTIGVGAAVGLRTIVDSGDVGYAVIVLVAAGAYLVSGVLAGRFPVPALGPDHDDPTARLETLRSVVRGMVAGAQHLAERRAAGYALLTVGLGRIAFGVTTMALLLLYRNTLDGSDLFPGGDTGLGQVVLATGFGAFLAAVITPGIVRRISRRTWMTGLLVVSAVAWPVVVAVPETPAVVAVALVAGLASQGVKILVDAGVQSDVDDVYRGRVFALYDMLFNVCVVSGLLIGAFGLPTSGRSWPVFLGVAAGHLLLAAWVARWTTRYGWAVVSVATPSSGKPDSGPRHDLSASH</sequence>
<organism evidence="7 8">
    <name type="scientific">Cryptosporangium minutisporangium</name>
    <dbReference type="NCBI Taxonomy" id="113569"/>
    <lineage>
        <taxon>Bacteria</taxon>
        <taxon>Bacillati</taxon>
        <taxon>Actinomycetota</taxon>
        <taxon>Actinomycetes</taxon>
        <taxon>Cryptosporangiales</taxon>
        <taxon>Cryptosporangiaceae</taxon>
        <taxon>Cryptosporangium</taxon>
    </lineage>
</organism>
<feature type="transmembrane region" description="Helical" evidence="6">
    <location>
        <begin position="410"/>
        <end position="429"/>
    </location>
</feature>
<feature type="transmembrane region" description="Helical" evidence="6">
    <location>
        <begin position="322"/>
        <end position="341"/>
    </location>
</feature>
<dbReference type="EMBL" id="BAAAYN010000044">
    <property type="protein sequence ID" value="GAA3393931.1"/>
    <property type="molecule type" value="Genomic_DNA"/>
</dbReference>
<feature type="transmembrane region" description="Helical" evidence="6">
    <location>
        <begin position="122"/>
        <end position="139"/>
    </location>
</feature>
<evidence type="ECO:0000256" key="6">
    <source>
        <dbReference type="SAM" id="Phobius"/>
    </source>
</evidence>
<evidence type="ECO:0000256" key="3">
    <source>
        <dbReference type="ARBA" id="ARBA00022692"/>
    </source>
</evidence>
<accession>A0ABP6T5T2</accession>
<evidence type="ECO:0000256" key="2">
    <source>
        <dbReference type="ARBA" id="ARBA00022475"/>
    </source>
</evidence>
<feature type="transmembrane region" description="Helical" evidence="6">
    <location>
        <begin position="296"/>
        <end position="315"/>
    </location>
</feature>
<feature type="transmembrane region" description="Helical" evidence="6">
    <location>
        <begin position="253"/>
        <end position="276"/>
    </location>
</feature>
<comment type="caution">
    <text evidence="7">The sequence shown here is derived from an EMBL/GenBank/DDBJ whole genome shotgun (WGS) entry which is preliminary data.</text>
</comment>
<feature type="transmembrane region" description="Helical" evidence="6">
    <location>
        <begin position="64"/>
        <end position="84"/>
    </location>
</feature>
<keyword evidence="2" id="KW-1003">Cell membrane</keyword>
<evidence type="ECO:0000313" key="7">
    <source>
        <dbReference type="EMBL" id="GAA3393931.1"/>
    </source>
</evidence>
<dbReference type="CDD" id="cd06173">
    <property type="entry name" value="MFS_MefA_like"/>
    <property type="match status" value="1"/>
</dbReference>
<feature type="transmembrane region" description="Helical" evidence="6">
    <location>
        <begin position="96"/>
        <end position="116"/>
    </location>
</feature>
<comment type="subcellular location">
    <subcellularLocation>
        <location evidence="1">Cell membrane</location>
        <topology evidence="1">Multi-pass membrane protein</topology>
    </subcellularLocation>
</comment>
<evidence type="ECO:0000256" key="1">
    <source>
        <dbReference type="ARBA" id="ARBA00004651"/>
    </source>
</evidence>
<name>A0ABP6T5T2_9ACTN</name>
<dbReference type="Proteomes" id="UP001501676">
    <property type="component" value="Unassembled WGS sequence"/>
</dbReference>
<evidence type="ECO:0000313" key="8">
    <source>
        <dbReference type="Proteomes" id="UP001501676"/>
    </source>
</evidence>
<dbReference type="InterPro" id="IPR011701">
    <property type="entry name" value="MFS"/>
</dbReference>
<dbReference type="SUPFAM" id="SSF103473">
    <property type="entry name" value="MFS general substrate transporter"/>
    <property type="match status" value="1"/>
</dbReference>
<feature type="transmembrane region" description="Helical" evidence="6">
    <location>
        <begin position="160"/>
        <end position="183"/>
    </location>
</feature>